<dbReference type="EMBL" id="WNWW01000275">
    <property type="protein sequence ID" value="KAF3427128.1"/>
    <property type="molecule type" value="Genomic_DNA"/>
</dbReference>
<keyword evidence="3" id="KW-1185">Reference proteome</keyword>
<protein>
    <submittedName>
        <fullName evidence="2">Uncharacterized protein</fullName>
    </submittedName>
</protein>
<organism evidence="2 3">
    <name type="scientific">Frieseomelitta varia</name>
    <dbReference type="NCBI Taxonomy" id="561572"/>
    <lineage>
        <taxon>Eukaryota</taxon>
        <taxon>Metazoa</taxon>
        <taxon>Ecdysozoa</taxon>
        <taxon>Arthropoda</taxon>
        <taxon>Hexapoda</taxon>
        <taxon>Insecta</taxon>
        <taxon>Pterygota</taxon>
        <taxon>Neoptera</taxon>
        <taxon>Endopterygota</taxon>
        <taxon>Hymenoptera</taxon>
        <taxon>Apocrita</taxon>
        <taxon>Aculeata</taxon>
        <taxon>Apoidea</taxon>
        <taxon>Anthophila</taxon>
        <taxon>Apidae</taxon>
        <taxon>Frieseomelitta</taxon>
    </lineage>
</organism>
<proteinExistence type="predicted"/>
<feature type="region of interest" description="Disordered" evidence="1">
    <location>
        <begin position="1"/>
        <end position="47"/>
    </location>
</feature>
<gene>
    <name evidence="2" type="ORF">E2986_09110</name>
</gene>
<evidence type="ECO:0000313" key="2">
    <source>
        <dbReference type="EMBL" id="KAF3427128.1"/>
    </source>
</evidence>
<accession>A0A833SHU4</accession>
<comment type="caution">
    <text evidence="2">The sequence shown here is derived from an EMBL/GenBank/DDBJ whole genome shotgun (WGS) entry which is preliminary data.</text>
</comment>
<sequence length="186" mass="22440">MQTSLLEKKRTKYKKKVNREQKKKYRSKIIDKNEKDNLHKKKMEASRQPKKITKDLQTIIISAIDPYDAPLQWWESEHVRYAINYPPVKFRLEKVMGTHIVRLTDRKYMLLFAAKLLENHLEQQEIRIENRKLSLPSITSCLLKVSYKMLSEKIHYPRYHTIYAQVTMLGTLSFLHYEKEMRILIF</sequence>
<dbReference type="Proteomes" id="UP000655588">
    <property type="component" value="Unassembled WGS sequence"/>
</dbReference>
<dbReference type="AlphaFoldDB" id="A0A833SHU4"/>
<evidence type="ECO:0000313" key="3">
    <source>
        <dbReference type="Proteomes" id="UP000655588"/>
    </source>
</evidence>
<reference evidence="2" key="1">
    <citation type="submission" date="2019-11" db="EMBL/GenBank/DDBJ databases">
        <title>The nuclear and mitochondrial genomes of Frieseomelitta varia - a highly eusocial stingless bee (Meliponini) with a permanently sterile worker caste.</title>
        <authorList>
            <person name="Freitas F.C.P."/>
            <person name="Lourenco A.P."/>
            <person name="Nunes F.M.F."/>
            <person name="Paschoal A.R."/>
            <person name="Abreu F.C.P."/>
            <person name="Barbin F.O."/>
            <person name="Bataglia L."/>
            <person name="Cardoso-Junior C.A.M."/>
            <person name="Cervoni M.S."/>
            <person name="Silva S.R."/>
            <person name="Dalarmi F."/>
            <person name="Del Lama M.A."/>
            <person name="Depintor T.S."/>
            <person name="Ferreira K.M."/>
            <person name="Goria P.S."/>
            <person name="Jaskot M.C."/>
            <person name="Lago D.C."/>
            <person name="Luna-Lucena D."/>
            <person name="Moda L.M."/>
            <person name="Nascimento L."/>
            <person name="Pedrino M."/>
            <person name="Rabico F.O."/>
            <person name="Sanches F.C."/>
            <person name="Santos D.E."/>
            <person name="Santos C.G."/>
            <person name="Vieira J."/>
            <person name="Lopes T.F."/>
            <person name="Barchuk A.R."/>
            <person name="Hartfelder K."/>
            <person name="Simoes Z.L.P."/>
            <person name="Bitondi M.M.G."/>
            <person name="Pinheiro D.G."/>
        </authorList>
    </citation>
    <scope>NUCLEOTIDE SEQUENCE</scope>
    <source>
        <strain evidence="2">USP_RPSP 00005682</strain>
        <tissue evidence="2">Whole individual</tissue>
    </source>
</reference>
<name>A0A833SHU4_9HYME</name>
<feature type="compositionally biased region" description="Basic residues" evidence="1">
    <location>
        <begin position="9"/>
        <end position="27"/>
    </location>
</feature>
<evidence type="ECO:0000256" key="1">
    <source>
        <dbReference type="SAM" id="MobiDB-lite"/>
    </source>
</evidence>
<feature type="compositionally biased region" description="Basic and acidic residues" evidence="1">
    <location>
        <begin position="28"/>
        <end position="47"/>
    </location>
</feature>